<evidence type="ECO:0000256" key="1">
    <source>
        <dbReference type="SAM" id="SignalP"/>
    </source>
</evidence>
<dbReference type="Pfam" id="PF23584">
    <property type="entry name" value="DUF7136"/>
    <property type="match status" value="1"/>
</dbReference>
<sequence>MRSLSQPILLCLLATASLSTAANLPTTVQFDIIFPVNNTVYKPVYPFPVVLAVHNGSAATSSAYHWDWSLVNYEDYDVITYGSSNIESSPPREDTLVIAPVFDLINSTAKNLFLRITFGIFETCDAKGVMPSNKSLDVAFHKPLYFSLDRENGQIPDATAGGPCATPIGAIGIEKEVPVDQRWAQDDGSSCLVLKSGAQPAQECAFRVDEAVAKQVADRMSQFYSDANIYFVSCKAFTDISRKWNCYTDPNPARYGQ</sequence>
<feature type="domain" description="DUF7136" evidence="2">
    <location>
        <begin position="24"/>
        <end position="226"/>
    </location>
</feature>
<dbReference type="GeneID" id="54554787"/>
<protein>
    <recommendedName>
        <fullName evidence="2">DUF7136 domain-containing protein</fullName>
    </recommendedName>
</protein>
<organism evidence="3 4">
    <name type="scientific">Westerdykella ornata</name>
    <dbReference type="NCBI Taxonomy" id="318751"/>
    <lineage>
        <taxon>Eukaryota</taxon>
        <taxon>Fungi</taxon>
        <taxon>Dikarya</taxon>
        <taxon>Ascomycota</taxon>
        <taxon>Pezizomycotina</taxon>
        <taxon>Dothideomycetes</taxon>
        <taxon>Pleosporomycetidae</taxon>
        <taxon>Pleosporales</taxon>
        <taxon>Sporormiaceae</taxon>
        <taxon>Westerdykella</taxon>
    </lineage>
</organism>
<keyword evidence="1" id="KW-0732">Signal</keyword>
<dbReference type="RefSeq" id="XP_033653478.1">
    <property type="nucleotide sequence ID" value="XM_033801612.1"/>
</dbReference>
<name>A0A6A6JM01_WESOR</name>
<keyword evidence="4" id="KW-1185">Reference proteome</keyword>
<gene>
    <name evidence="3" type="ORF">EI97DRAFT_467650</name>
</gene>
<evidence type="ECO:0000313" key="4">
    <source>
        <dbReference type="Proteomes" id="UP000800097"/>
    </source>
</evidence>
<feature type="signal peptide" evidence="1">
    <location>
        <begin position="1"/>
        <end position="21"/>
    </location>
</feature>
<dbReference type="EMBL" id="ML986495">
    <property type="protein sequence ID" value="KAF2275939.1"/>
    <property type="molecule type" value="Genomic_DNA"/>
</dbReference>
<proteinExistence type="predicted"/>
<dbReference type="InterPro" id="IPR055560">
    <property type="entry name" value="DUF7136"/>
</dbReference>
<dbReference type="AlphaFoldDB" id="A0A6A6JM01"/>
<reference evidence="3" key="1">
    <citation type="journal article" date="2020" name="Stud. Mycol.">
        <title>101 Dothideomycetes genomes: a test case for predicting lifestyles and emergence of pathogens.</title>
        <authorList>
            <person name="Haridas S."/>
            <person name="Albert R."/>
            <person name="Binder M."/>
            <person name="Bloem J."/>
            <person name="Labutti K."/>
            <person name="Salamov A."/>
            <person name="Andreopoulos B."/>
            <person name="Baker S."/>
            <person name="Barry K."/>
            <person name="Bills G."/>
            <person name="Bluhm B."/>
            <person name="Cannon C."/>
            <person name="Castanera R."/>
            <person name="Culley D."/>
            <person name="Daum C."/>
            <person name="Ezra D."/>
            <person name="Gonzalez J."/>
            <person name="Henrissat B."/>
            <person name="Kuo A."/>
            <person name="Liang C."/>
            <person name="Lipzen A."/>
            <person name="Lutzoni F."/>
            <person name="Magnuson J."/>
            <person name="Mondo S."/>
            <person name="Nolan M."/>
            <person name="Ohm R."/>
            <person name="Pangilinan J."/>
            <person name="Park H.-J."/>
            <person name="Ramirez L."/>
            <person name="Alfaro M."/>
            <person name="Sun H."/>
            <person name="Tritt A."/>
            <person name="Yoshinaga Y."/>
            <person name="Zwiers L.-H."/>
            <person name="Turgeon B."/>
            <person name="Goodwin S."/>
            <person name="Spatafora J."/>
            <person name="Crous P."/>
            <person name="Grigoriev I."/>
        </authorList>
    </citation>
    <scope>NUCLEOTIDE SEQUENCE</scope>
    <source>
        <strain evidence="3">CBS 379.55</strain>
    </source>
</reference>
<feature type="chain" id="PRO_5025559288" description="DUF7136 domain-containing protein" evidence="1">
    <location>
        <begin position="22"/>
        <end position="257"/>
    </location>
</feature>
<evidence type="ECO:0000259" key="2">
    <source>
        <dbReference type="Pfam" id="PF23584"/>
    </source>
</evidence>
<dbReference type="Proteomes" id="UP000800097">
    <property type="component" value="Unassembled WGS sequence"/>
</dbReference>
<dbReference type="OrthoDB" id="3793785at2759"/>
<accession>A0A6A6JM01</accession>
<evidence type="ECO:0000313" key="3">
    <source>
        <dbReference type="EMBL" id="KAF2275939.1"/>
    </source>
</evidence>